<proteinExistence type="predicted"/>
<evidence type="ECO:0000313" key="1">
    <source>
        <dbReference type="EMBL" id="ADO99472.1"/>
    </source>
</evidence>
<dbReference type="RefSeq" id="YP_004323918.1">
    <property type="nucleotide sequence ID" value="NC_015286.1"/>
</dbReference>
<dbReference type="Proteomes" id="UP000006535">
    <property type="component" value="Segment"/>
</dbReference>
<dbReference type="OrthoDB" id="25577at10239"/>
<keyword evidence="2" id="KW-1185">Reference proteome</keyword>
<reference evidence="1 2" key="1">
    <citation type="journal article" date="2010" name="Environ. Microbiol.">
        <title>Genomic analysis of oceanic cyanobacterial myoviruses compared with T4-like myoviruses from diverse hosts and environments.</title>
        <authorList>
            <person name="Sullivan M.B."/>
            <person name="Huang K.H."/>
            <person name="Ignacio-Espinoza J.C."/>
            <person name="Berlin A.M."/>
            <person name="Kelly L."/>
            <person name="Weigele P.R."/>
            <person name="DeFrancesco A.S."/>
            <person name="Kern S.E."/>
            <person name="Thompson L.R."/>
            <person name="Young S."/>
            <person name="Yandava C."/>
            <person name="Fu R."/>
            <person name="Krastins B."/>
            <person name="Chase M."/>
            <person name="Sarracino D."/>
            <person name="Osburne M.S."/>
            <person name="Henn M.R."/>
            <person name="Chisholm S.W."/>
        </authorList>
    </citation>
    <scope>NUCLEOTIDE SEQUENCE [LARGE SCALE GENOMIC DNA]</scope>
    <source>
        <strain evidence="1">Syn19</strain>
    </source>
</reference>
<organism evidence="1 2">
    <name type="scientific">Synechococcus phage Syn19</name>
    <dbReference type="NCBI Taxonomy" id="445684"/>
    <lineage>
        <taxon>Viruses</taxon>
        <taxon>Duplodnaviria</taxon>
        <taxon>Heunggongvirae</taxon>
        <taxon>Uroviricota</taxon>
        <taxon>Caudoviricetes</taxon>
        <taxon>Pantevenvirales</taxon>
        <taxon>Kyanoviridae</taxon>
        <taxon>Pontusvirus</taxon>
        <taxon>Pontusvirus syn19</taxon>
    </lineage>
</organism>
<evidence type="ECO:0000313" key="2">
    <source>
        <dbReference type="Proteomes" id="UP000006535"/>
    </source>
</evidence>
<sequence>MNEDYDKWQDNTEAHEAIRLGLIALSERLERVENAVSTIMGIMDAKWDIIWYNGGDPQSLQQEDINGKNEEVFDGSEHDRVNSEED</sequence>
<dbReference type="KEGG" id="vg:10328484"/>
<accession>E3SQ50</accession>
<dbReference type="GeneID" id="10328484"/>
<gene>
    <name evidence="1" type="ORF">Syn19_085</name>
</gene>
<name>E3SQ50_9CAUD</name>
<protein>
    <submittedName>
        <fullName evidence="1">Uncharacterized protein</fullName>
    </submittedName>
</protein>
<dbReference type="EMBL" id="GU071106">
    <property type="protein sequence ID" value="ADO99472.1"/>
    <property type="molecule type" value="Genomic_DNA"/>
</dbReference>